<proteinExistence type="predicted"/>
<evidence type="ECO:0000313" key="2">
    <source>
        <dbReference type="Proteomes" id="UP000821845"/>
    </source>
</evidence>
<name>A0ACB7TEH8_HYAAI</name>
<reference evidence="1" key="1">
    <citation type="submission" date="2020-05" db="EMBL/GenBank/DDBJ databases">
        <title>Large-scale comparative analyses of tick genomes elucidate their genetic diversity and vector capacities.</title>
        <authorList>
            <person name="Jia N."/>
            <person name="Wang J."/>
            <person name="Shi W."/>
            <person name="Du L."/>
            <person name="Sun Y."/>
            <person name="Zhan W."/>
            <person name="Jiang J."/>
            <person name="Wang Q."/>
            <person name="Zhang B."/>
            <person name="Ji P."/>
            <person name="Sakyi L.B."/>
            <person name="Cui X."/>
            <person name="Yuan T."/>
            <person name="Jiang B."/>
            <person name="Yang W."/>
            <person name="Lam T.T.-Y."/>
            <person name="Chang Q."/>
            <person name="Ding S."/>
            <person name="Wang X."/>
            <person name="Zhu J."/>
            <person name="Ruan X."/>
            <person name="Zhao L."/>
            <person name="Wei J."/>
            <person name="Que T."/>
            <person name="Du C."/>
            <person name="Cheng J."/>
            <person name="Dai P."/>
            <person name="Han X."/>
            <person name="Huang E."/>
            <person name="Gao Y."/>
            <person name="Liu J."/>
            <person name="Shao H."/>
            <person name="Ye R."/>
            <person name="Li L."/>
            <person name="Wei W."/>
            <person name="Wang X."/>
            <person name="Wang C."/>
            <person name="Yang T."/>
            <person name="Huo Q."/>
            <person name="Li W."/>
            <person name="Guo W."/>
            <person name="Chen H."/>
            <person name="Zhou L."/>
            <person name="Ni X."/>
            <person name="Tian J."/>
            <person name="Zhou Y."/>
            <person name="Sheng Y."/>
            <person name="Liu T."/>
            <person name="Pan Y."/>
            <person name="Xia L."/>
            <person name="Li J."/>
            <person name="Zhao F."/>
            <person name="Cao W."/>
        </authorList>
    </citation>
    <scope>NUCLEOTIDE SEQUENCE</scope>
    <source>
        <strain evidence="1">Hyas-2018</strain>
    </source>
</reference>
<dbReference type="Proteomes" id="UP000821845">
    <property type="component" value="Chromosome 1"/>
</dbReference>
<sequence length="145" mass="15800">MFVFLCRGPLLAFSPARATARERAASPRSPEVPGAASHLAAFYRYSLAELNFANHTRALPERGTKGGTASLAAPTPLASPEPDAAENSSHSCTRCMKREQRSRSVWERAQMQHVYALYCARSRRRLPCGAADVDARLGARGDLLN</sequence>
<evidence type="ECO:0000313" key="1">
    <source>
        <dbReference type="EMBL" id="KAH6944651.1"/>
    </source>
</evidence>
<organism evidence="1 2">
    <name type="scientific">Hyalomma asiaticum</name>
    <name type="common">Tick</name>
    <dbReference type="NCBI Taxonomy" id="266040"/>
    <lineage>
        <taxon>Eukaryota</taxon>
        <taxon>Metazoa</taxon>
        <taxon>Ecdysozoa</taxon>
        <taxon>Arthropoda</taxon>
        <taxon>Chelicerata</taxon>
        <taxon>Arachnida</taxon>
        <taxon>Acari</taxon>
        <taxon>Parasitiformes</taxon>
        <taxon>Ixodida</taxon>
        <taxon>Ixodoidea</taxon>
        <taxon>Ixodidae</taxon>
        <taxon>Hyalomminae</taxon>
        <taxon>Hyalomma</taxon>
    </lineage>
</organism>
<dbReference type="EMBL" id="CM023481">
    <property type="protein sequence ID" value="KAH6944651.1"/>
    <property type="molecule type" value="Genomic_DNA"/>
</dbReference>
<gene>
    <name evidence="1" type="ORF">HPB50_004428</name>
</gene>
<keyword evidence="2" id="KW-1185">Reference proteome</keyword>
<accession>A0ACB7TEH8</accession>
<protein>
    <submittedName>
        <fullName evidence="1">Uncharacterized protein</fullName>
    </submittedName>
</protein>
<comment type="caution">
    <text evidence="1">The sequence shown here is derived from an EMBL/GenBank/DDBJ whole genome shotgun (WGS) entry which is preliminary data.</text>
</comment>